<evidence type="ECO:0000259" key="2">
    <source>
        <dbReference type="Pfam" id="PF01569"/>
    </source>
</evidence>
<dbReference type="OrthoDB" id="103227at2"/>
<keyword evidence="1" id="KW-0732">Signal</keyword>
<name>A0A495X8C8_9PSEU</name>
<dbReference type="AlphaFoldDB" id="A0A495X8C8"/>
<reference evidence="3 4" key="1">
    <citation type="submission" date="2018-10" db="EMBL/GenBank/DDBJ databases">
        <title>Sequencing the genomes of 1000 actinobacteria strains.</title>
        <authorList>
            <person name="Klenk H.-P."/>
        </authorList>
    </citation>
    <scope>NUCLEOTIDE SEQUENCE [LARGE SCALE GENOMIC DNA]</scope>
    <source>
        <strain evidence="3 4">DSM 43911</strain>
    </source>
</reference>
<proteinExistence type="predicted"/>
<feature type="chain" id="PRO_5019795207" evidence="1">
    <location>
        <begin position="34"/>
        <end position="438"/>
    </location>
</feature>
<evidence type="ECO:0000313" key="4">
    <source>
        <dbReference type="Proteomes" id="UP000272729"/>
    </source>
</evidence>
<dbReference type="PROSITE" id="PS51318">
    <property type="entry name" value="TAT"/>
    <property type="match status" value="1"/>
</dbReference>
<accession>A0A495X8C8</accession>
<dbReference type="PANTHER" id="PTHR34599:SF1">
    <property type="entry name" value="PHOSPHATIDIC ACID PHOSPHATASE TYPE 2_HALOPEROXIDASE DOMAIN-CONTAINING PROTEIN"/>
    <property type="match status" value="1"/>
</dbReference>
<dbReference type="InterPro" id="IPR006311">
    <property type="entry name" value="TAT_signal"/>
</dbReference>
<dbReference type="Proteomes" id="UP000272729">
    <property type="component" value="Unassembled WGS sequence"/>
</dbReference>
<gene>
    <name evidence="3" type="ORF">DFJ66_2860</name>
</gene>
<dbReference type="InterPro" id="IPR036938">
    <property type="entry name" value="PAP2/HPO_sf"/>
</dbReference>
<feature type="domain" description="Phosphatidic acid phosphatase type 2/haloperoxidase" evidence="2">
    <location>
        <begin position="307"/>
        <end position="431"/>
    </location>
</feature>
<keyword evidence="4" id="KW-1185">Reference proteome</keyword>
<dbReference type="InterPro" id="IPR000326">
    <property type="entry name" value="PAP2/HPO"/>
</dbReference>
<feature type="signal peptide" evidence="1">
    <location>
        <begin position="1"/>
        <end position="33"/>
    </location>
</feature>
<organism evidence="3 4">
    <name type="scientific">Saccharothrix variisporea</name>
    <dbReference type="NCBI Taxonomy" id="543527"/>
    <lineage>
        <taxon>Bacteria</taxon>
        <taxon>Bacillati</taxon>
        <taxon>Actinomycetota</taxon>
        <taxon>Actinomycetes</taxon>
        <taxon>Pseudonocardiales</taxon>
        <taxon>Pseudonocardiaceae</taxon>
        <taxon>Saccharothrix</taxon>
    </lineage>
</organism>
<dbReference type="CDD" id="cd03398">
    <property type="entry name" value="PAP2_haloperoxidase"/>
    <property type="match status" value="1"/>
</dbReference>
<sequence>MSRITARRRLGLAALATLTLGGTLGGVAQPAAAAPVSDPVLFWNDVLLEVFRDEGGAPTPMARGGAMVHAAIYDAVNSITPIGKPYLYQTTAPNASVRHAVAYAAHDTLVAAFPGVDFSDDLADALDGAPDSGNGKAVGQAAAAAMIAARSGDGSADTTAYQVGTQPGQWRPTGRAGAATLNWGLVKPFTATSATQFRPSPPAGYATLPELLASPEYAAQVNEVKSLGSAGSTTRTAEQTRIAHFWANDLDDTYKPPGQLFAHTQIVARQRGLGTAEKARLFALVALVMGDAGIVAWDAKYQTAIDLWRPESAIRLADTDGNPATTADPNWQPLSPDADGNRWSPPFPAYVSGHATFAGAWAGAMQAYFGTDAVTFTATTEDPYAVGVTRTFTTFSAAARENARSRVYLGVHYQFDADSGLAAGTALAQHAASTFLRA</sequence>
<dbReference type="RefSeq" id="WP_121221516.1">
    <property type="nucleotide sequence ID" value="NZ_JBIUBA010000052.1"/>
</dbReference>
<evidence type="ECO:0000256" key="1">
    <source>
        <dbReference type="SAM" id="SignalP"/>
    </source>
</evidence>
<dbReference type="InterPro" id="IPR052559">
    <property type="entry name" value="V-haloperoxidase"/>
</dbReference>
<dbReference type="PANTHER" id="PTHR34599">
    <property type="entry name" value="PEROXIDASE-RELATED"/>
    <property type="match status" value="1"/>
</dbReference>
<evidence type="ECO:0000313" key="3">
    <source>
        <dbReference type="EMBL" id="RKT69626.1"/>
    </source>
</evidence>
<dbReference type="SUPFAM" id="SSF48317">
    <property type="entry name" value="Acid phosphatase/Vanadium-dependent haloperoxidase"/>
    <property type="match status" value="1"/>
</dbReference>
<dbReference type="Gene3D" id="1.10.606.20">
    <property type="match status" value="1"/>
</dbReference>
<dbReference type="Pfam" id="PF01569">
    <property type="entry name" value="PAP2"/>
    <property type="match status" value="1"/>
</dbReference>
<protein>
    <submittedName>
        <fullName evidence="3">PAP2 superfamily protein</fullName>
    </submittedName>
</protein>
<comment type="caution">
    <text evidence="3">The sequence shown here is derived from an EMBL/GenBank/DDBJ whole genome shotgun (WGS) entry which is preliminary data.</text>
</comment>
<dbReference type="EMBL" id="RBXR01000001">
    <property type="protein sequence ID" value="RKT69626.1"/>
    <property type="molecule type" value="Genomic_DNA"/>
</dbReference>